<evidence type="ECO:0000259" key="1">
    <source>
        <dbReference type="Pfam" id="PF07872"/>
    </source>
</evidence>
<dbReference type="Pfam" id="PF07872">
    <property type="entry name" value="DUF1659"/>
    <property type="match status" value="1"/>
</dbReference>
<gene>
    <name evidence="2" type="ORF">J2S74_004588</name>
</gene>
<protein>
    <recommendedName>
        <fullName evidence="1">DUF1659 domain-containing protein</fullName>
    </recommendedName>
</protein>
<feature type="domain" description="DUF1659" evidence="1">
    <location>
        <begin position="6"/>
        <end position="70"/>
    </location>
</feature>
<dbReference type="Proteomes" id="UP001230005">
    <property type="component" value="Unassembled WGS sequence"/>
</dbReference>
<dbReference type="InterPro" id="IPR012454">
    <property type="entry name" value="DUF1659"/>
</dbReference>
<name>A0ABU0A2B8_9BACI</name>
<dbReference type="RefSeq" id="WP_307330402.1">
    <property type="nucleotide sequence ID" value="NZ_JAUSUG010000023.1"/>
</dbReference>
<evidence type="ECO:0000313" key="2">
    <source>
        <dbReference type="EMBL" id="MDQ0257142.1"/>
    </source>
</evidence>
<dbReference type="EMBL" id="JAUSUG010000023">
    <property type="protein sequence ID" value="MDQ0257142.1"/>
    <property type="molecule type" value="Genomic_DNA"/>
</dbReference>
<accession>A0ABU0A2B8</accession>
<sequence>MGDIVFSRLSLHFVTGYNDEGEPVFKAKHYRNIVPQAESTQLFQAAMALASLQKNELEKVERSNTYELIQ</sequence>
<proteinExistence type="predicted"/>
<comment type="caution">
    <text evidence="2">The sequence shown here is derived from an EMBL/GenBank/DDBJ whole genome shotgun (WGS) entry which is preliminary data.</text>
</comment>
<organism evidence="2 3">
    <name type="scientific">Evansella vedderi</name>
    <dbReference type="NCBI Taxonomy" id="38282"/>
    <lineage>
        <taxon>Bacteria</taxon>
        <taxon>Bacillati</taxon>
        <taxon>Bacillota</taxon>
        <taxon>Bacilli</taxon>
        <taxon>Bacillales</taxon>
        <taxon>Bacillaceae</taxon>
        <taxon>Evansella</taxon>
    </lineage>
</organism>
<reference evidence="2 3" key="1">
    <citation type="submission" date="2023-07" db="EMBL/GenBank/DDBJ databases">
        <title>Genomic Encyclopedia of Type Strains, Phase IV (KMG-IV): sequencing the most valuable type-strain genomes for metagenomic binning, comparative biology and taxonomic classification.</title>
        <authorList>
            <person name="Goeker M."/>
        </authorList>
    </citation>
    <scope>NUCLEOTIDE SEQUENCE [LARGE SCALE GENOMIC DNA]</scope>
    <source>
        <strain evidence="2 3">DSM 9768</strain>
    </source>
</reference>
<evidence type="ECO:0000313" key="3">
    <source>
        <dbReference type="Proteomes" id="UP001230005"/>
    </source>
</evidence>
<keyword evidence="3" id="KW-1185">Reference proteome</keyword>